<evidence type="ECO:0000313" key="3">
    <source>
        <dbReference type="EMBL" id="OAP59105.1"/>
    </source>
</evidence>
<dbReference type="InterPro" id="IPR011004">
    <property type="entry name" value="Trimer_LpxA-like_sf"/>
</dbReference>
<evidence type="ECO:0000256" key="2">
    <source>
        <dbReference type="SAM" id="MobiDB-lite"/>
    </source>
</evidence>
<feature type="compositionally biased region" description="Polar residues" evidence="2">
    <location>
        <begin position="92"/>
        <end position="113"/>
    </location>
</feature>
<dbReference type="SUPFAM" id="SSF51161">
    <property type="entry name" value="Trimeric LpxA-like enzymes"/>
    <property type="match status" value="1"/>
</dbReference>
<dbReference type="GeneID" id="30010571"/>
<dbReference type="Gene3D" id="2.160.10.10">
    <property type="entry name" value="Hexapeptide repeat proteins"/>
    <property type="match status" value="1"/>
</dbReference>
<dbReference type="RefSeq" id="XP_018692472.1">
    <property type="nucleotide sequence ID" value="XM_018837912.1"/>
</dbReference>
<evidence type="ECO:0000313" key="4">
    <source>
        <dbReference type="Proteomes" id="UP000078343"/>
    </source>
</evidence>
<evidence type="ECO:0000256" key="1">
    <source>
        <dbReference type="SAM" id="Coils"/>
    </source>
</evidence>
<dbReference type="InterPro" id="IPR001451">
    <property type="entry name" value="Hexapep"/>
</dbReference>
<comment type="caution">
    <text evidence="3">The sequence shown here is derived from an EMBL/GenBank/DDBJ whole genome shotgun (WGS) entry which is preliminary data.</text>
</comment>
<accession>A0A178ZJ88</accession>
<dbReference type="STRING" id="1367422.A0A178ZJ88"/>
<dbReference type="AlphaFoldDB" id="A0A178ZJ88"/>
<organism evidence="3 4">
    <name type="scientific">Fonsecaea erecta</name>
    <dbReference type="NCBI Taxonomy" id="1367422"/>
    <lineage>
        <taxon>Eukaryota</taxon>
        <taxon>Fungi</taxon>
        <taxon>Dikarya</taxon>
        <taxon>Ascomycota</taxon>
        <taxon>Pezizomycotina</taxon>
        <taxon>Eurotiomycetes</taxon>
        <taxon>Chaetothyriomycetidae</taxon>
        <taxon>Chaetothyriales</taxon>
        <taxon>Herpotrichiellaceae</taxon>
        <taxon>Fonsecaea</taxon>
    </lineage>
</organism>
<sequence length="249" mass="26381">MSSQPSTAHAASQSVSALSSRPPVTLGQTTHLDPGAYVRGTHAITVGEYDLVHPRAQLVAVHGPLSIGDKCIISEKCIIGGPVRGSGGVSSDPASKTSNAAAGSRSNQPSPFVNQGGADDADDEERDPMKTVIHDCVYLHPSSQVHAGATIREGVLIESHVTILANVTVGAHAKICAGVTVDRNVADWTVVYGNGDMKRRRKIRSADEEEEDQTELVEKLRLKAMDKEREGTVSLLRAAARMASMAKKK</sequence>
<dbReference type="Pfam" id="PF00132">
    <property type="entry name" value="Hexapep"/>
    <property type="match status" value="1"/>
</dbReference>
<dbReference type="Proteomes" id="UP000078343">
    <property type="component" value="Unassembled WGS sequence"/>
</dbReference>
<dbReference type="OrthoDB" id="2355at2759"/>
<dbReference type="InterPro" id="IPR050179">
    <property type="entry name" value="Trans_hexapeptide_repeat"/>
</dbReference>
<reference evidence="3 4" key="1">
    <citation type="submission" date="2016-04" db="EMBL/GenBank/DDBJ databases">
        <title>Draft genome of Fonsecaea erecta CBS 125763.</title>
        <authorList>
            <person name="Weiss V.A."/>
            <person name="Vicente V.A."/>
            <person name="Raittz R.T."/>
            <person name="Moreno L.F."/>
            <person name="De Souza E.M."/>
            <person name="Pedrosa F.O."/>
            <person name="Steffens M.B."/>
            <person name="Faoro H."/>
            <person name="Tadra-Sfeir M.Z."/>
            <person name="Najafzadeh M.J."/>
            <person name="Felipe M.S."/>
            <person name="Teixeira M."/>
            <person name="Sun J."/>
            <person name="Xi L."/>
            <person name="Gomes R."/>
            <person name="De Azevedo C.M."/>
            <person name="Salgado C.G."/>
            <person name="Da Silva M.B."/>
            <person name="Nascimento M.F."/>
            <person name="Queiroz-Telles F."/>
            <person name="Attili D.S."/>
            <person name="Gorbushina A."/>
        </authorList>
    </citation>
    <scope>NUCLEOTIDE SEQUENCE [LARGE SCALE GENOMIC DNA]</scope>
    <source>
        <strain evidence="3 4">CBS 125763</strain>
    </source>
</reference>
<feature type="coiled-coil region" evidence="1">
    <location>
        <begin position="203"/>
        <end position="230"/>
    </location>
</feature>
<feature type="compositionally biased region" description="Polar residues" evidence="2">
    <location>
        <begin position="1"/>
        <end position="19"/>
    </location>
</feature>
<feature type="region of interest" description="Disordered" evidence="2">
    <location>
        <begin position="84"/>
        <end position="125"/>
    </location>
</feature>
<gene>
    <name evidence="3" type="ORF">AYL99_06403</name>
</gene>
<feature type="region of interest" description="Disordered" evidence="2">
    <location>
        <begin position="1"/>
        <end position="34"/>
    </location>
</feature>
<keyword evidence="4" id="KW-1185">Reference proteome</keyword>
<name>A0A178ZJ88_9EURO</name>
<protein>
    <submittedName>
        <fullName evidence="3">Uncharacterized protein</fullName>
    </submittedName>
</protein>
<dbReference type="PANTHER" id="PTHR43300">
    <property type="entry name" value="ACETYLTRANSFERASE"/>
    <property type="match status" value="1"/>
</dbReference>
<proteinExistence type="predicted"/>
<dbReference type="EMBL" id="LVYI01000005">
    <property type="protein sequence ID" value="OAP59105.1"/>
    <property type="molecule type" value="Genomic_DNA"/>
</dbReference>
<keyword evidence="1" id="KW-0175">Coiled coil</keyword>